<comment type="catalytic activity">
    <reaction evidence="1">
        <text>5-oxo-L-proline + ATP + 2 H2O = L-glutamate + ADP + phosphate + H(+)</text>
        <dbReference type="Rhea" id="RHEA:10348"/>
        <dbReference type="ChEBI" id="CHEBI:15377"/>
        <dbReference type="ChEBI" id="CHEBI:15378"/>
        <dbReference type="ChEBI" id="CHEBI:29985"/>
        <dbReference type="ChEBI" id="CHEBI:30616"/>
        <dbReference type="ChEBI" id="CHEBI:43474"/>
        <dbReference type="ChEBI" id="CHEBI:58402"/>
        <dbReference type="ChEBI" id="CHEBI:456216"/>
        <dbReference type="EC" id="3.5.2.9"/>
    </reaction>
</comment>
<dbReference type="Pfam" id="PF03746">
    <property type="entry name" value="LamB_YcsF"/>
    <property type="match status" value="1"/>
</dbReference>
<comment type="function">
    <text evidence="1">Catalyzes the cleavage of 5-oxoproline to form L-glutamate coupled to the hydrolysis of ATP to ADP and inorganic phosphate.</text>
</comment>
<evidence type="ECO:0000313" key="3">
    <source>
        <dbReference type="Proteomes" id="UP000323956"/>
    </source>
</evidence>
<keyword evidence="1" id="KW-0378">Hydrolase</keyword>
<comment type="similarity">
    <text evidence="1">Belongs to the LamB/PxpA family.</text>
</comment>
<dbReference type="NCBIfam" id="NF003814">
    <property type="entry name" value="PRK05406.1-3"/>
    <property type="match status" value="1"/>
</dbReference>
<dbReference type="GO" id="GO:0005524">
    <property type="term" value="F:ATP binding"/>
    <property type="evidence" value="ECO:0007669"/>
    <property type="project" value="UniProtKB-UniRule"/>
</dbReference>
<evidence type="ECO:0000313" key="2">
    <source>
        <dbReference type="EMBL" id="SIQ73929.1"/>
    </source>
</evidence>
<dbReference type="InterPro" id="IPR005501">
    <property type="entry name" value="LamB/YcsF/PxpA-like"/>
</dbReference>
<keyword evidence="1" id="KW-0547">Nucleotide-binding</keyword>
<dbReference type="EMBL" id="FTMK01000013">
    <property type="protein sequence ID" value="SIQ73929.1"/>
    <property type="molecule type" value="Genomic_DNA"/>
</dbReference>
<sequence length="319" mass="33308">MAWVRNWLSRGLSVWRDHGGVKLRIGGHDRNIATVIVIAIPLAACCADLVYELQIRRPPEENMTRNIDLNSDLGEGYGAWKMGDDATMLGIVSSANVACGFHAGDPLTILATVREAAARGLAVGAHVSYPDRVGFGRRAMDVTHAELVADVVYQIGALQGIAAAAGTRVSYVKPHGALYNTIAVDPRQGAAVIEGIRAVDPSLAMMGLAGTQILAQAARAGLPVIAEAFADRAYRPDGQLVSRREPGAVLHDPETVAARMLRLAGEGVVEAADGSTLHLQADSICVHGDSPGAVAMAARIRAVLLAGGVTIAPAVRARG</sequence>
<dbReference type="HAMAP" id="MF_00691">
    <property type="entry name" value="PxpA"/>
    <property type="match status" value="1"/>
</dbReference>
<dbReference type="GO" id="GO:0005975">
    <property type="term" value="P:carbohydrate metabolic process"/>
    <property type="evidence" value="ECO:0007669"/>
    <property type="project" value="InterPro"/>
</dbReference>
<dbReference type="GO" id="GO:0017168">
    <property type="term" value="F:5-oxoprolinase (ATP-hydrolyzing) activity"/>
    <property type="evidence" value="ECO:0007669"/>
    <property type="project" value="UniProtKB-UniRule"/>
</dbReference>
<dbReference type="InterPro" id="IPR011330">
    <property type="entry name" value="Glyco_hydro/deAcase_b/a-brl"/>
</dbReference>
<dbReference type="RefSeq" id="WP_223191416.1">
    <property type="nucleotide sequence ID" value="NZ_FTMK01000013.1"/>
</dbReference>
<dbReference type="SUPFAM" id="SSF88713">
    <property type="entry name" value="Glycoside hydrolase/deacetylase"/>
    <property type="match status" value="1"/>
</dbReference>
<reference evidence="2 3" key="1">
    <citation type="submission" date="2017-01" db="EMBL/GenBank/DDBJ databases">
        <authorList>
            <person name="Varghese N."/>
            <person name="Submissions S."/>
        </authorList>
    </citation>
    <scope>NUCLEOTIDE SEQUENCE [LARGE SCALE GENOMIC DNA]</scope>
    <source>
        <strain evidence="2 3">ATCC 700171</strain>
    </source>
</reference>
<organism evidence="2 3">
    <name type="scientific">Paracoccus thiocyanatus</name>
    <dbReference type="NCBI Taxonomy" id="34006"/>
    <lineage>
        <taxon>Bacteria</taxon>
        <taxon>Pseudomonadati</taxon>
        <taxon>Pseudomonadota</taxon>
        <taxon>Alphaproteobacteria</taxon>
        <taxon>Rhodobacterales</taxon>
        <taxon>Paracoccaceae</taxon>
        <taxon>Paracoccus</taxon>
    </lineage>
</organism>
<comment type="subunit">
    <text evidence="1">Forms a complex composed of PxpA, PxpB and PxpC.</text>
</comment>
<dbReference type="Proteomes" id="UP000323956">
    <property type="component" value="Unassembled WGS sequence"/>
</dbReference>
<keyword evidence="1" id="KW-0067">ATP-binding</keyword>
<evidence type="ECO:0000256" key="1">
    <source>
        <dbReference type="HAMAP-Rule" id="MF_00691"/>
    </source>
</evidence>
<gene>
    <name evidence="1" type="primary">pxpA</name>
    <name evidence="2" type="ORF">SAMN05421641_11322</name>
</gene>
<dbReference type="Gene3D" id="3.20.20.370">
    <property type="entry name" value="Glycoside hydrolase/deacetylase"/>
    <property type="match status" value="1"/>
</dbReference>
<dbReference type="PANTHER" id="PTHR30292:SF0">
    <property type="entry name" value="5-OXOPROLINASE SUBUNIT A"/>
    <property type="match status" value="1"/>
</dbReference>
<dbReference type="AlphaFoldDB" id="A0A1N6V878"/>
<accession>A0A1N6V878</accession>
<dbReference type="NCBIfam" id="NF003816">
    <property type="entry name" value="PRK05406.1-5"/>
    <property type="match status" value="1"/>
</dbReference>
<dbReference type="PANTHER" id="PTHR30292">
    <property type="entry name" value="UNCHARACTERIZED PROTEIN YBGL-RELATED"/>
    <property type="match status" value="1"/>
</dbReference>
<dbReference type="EC" id="3.5.2.9" evidence="1"/>
<protein>
    <recommendedName>
        <fullName evidence="1">5-oxoprolinase subunit A</fullName>
        <shortName evidence="1">5-OPase subunit A</shortName>
        <ecNumber evidence="1">3.5.2.9</ecNumber>
    </recommendedName>
    <alternativeName>
        <fullName evidence="1">5-oxoprolinase (ATP-hydrolyzing) subunit A</fullName>
    </alternativeName>
</protein>
<dbReference type="CDD" id="cd10787">
    <property type="entry name" value="LamB_YcsF_like"/>
    <property type="match status" value="1"/>
</dbReference>
<name>A0A1N6V878_9RHOB</name>
<proteinExistence type="inferred from homology"/>